<feature type="domain" description="SLH" evidence="4">
    <location>
        <begin position="1064"/>
        <end position="1123"/>
    </location>
</feature>
<feature type="compositionally biased region" description="Basic and acidic residues" evidence="2">
    <location>
        <begin position="977"/>
        <end position="990"/>
    </location>
</feature>
<evidence type="ECO:0000313" key="5">
    <source>
        <dbReference type="EMBL" id="MBP2026091.1"/>
    </source>
</evidence>
<dbReference type="PANTHER" id="PTHR11319:SF35">
    <property type="entry name" value="OUTER MEMBRANE PROTEIN PMPC-RELATED"/>
    <property type="match status" value="1"/>
</dbReference>
<dbReference type="SUPFAM" id="SSF51126">
    <property type="entry name" value="Pectin lyase-like"/>
    <property type="match status" value="2"/>
</dbReference>
<dbReference type="RefSeq" id="WP_210061997.1">
    <property type="nucleotide sequence ID" value="NZ_JAGGLJ010000020.1"/>
</dbReference>
<keyword evidence="6" id="KW-1185">Reference proteome</keyword>
<evidence type="ECO:0000256" key="2">
    <source>
        <dbReference type="SAM" id="MobiDB-lite"/>
    </source>
</evidence>
<accession>A0ABS4KFQ6</accession>
<comment type="subcellular location">
    <subcellularLocation>
        <location evidence="1">Cell envelope</location>
    </subcellularLocation>
</comment>
<dbReference type="PANTHER" id="PTHR11319">
    <property type="entry name" value="G PROTEIN-COUPLED RECEPTOR-RELATED"/>
    <property type="match status" value="1"/>
</dbReference>
<evidence type="ECO:0000256" key="1">
    <source>
        <dbReference type="ARBA" id="ARBA00004196"/>
    </source>
</evidence>
<dbReference type="Gene3D" id="2.60.40.4270">
    <property type="entry name" value="Listeria-Bacteroides repeat domain"/>
    <property type="match status" value="1"/>
</dbReference>
<reference evidence="5 6" key="1">
    <citation type="submission" date="2021-03" db="EMBL/GenBank/DDBJ databases">
        <title>Genomic Encyclopedia of Type Strains, Phase IV (KMG-IV): sequencing the most valuable type-strain genomes for metagenomic binning, comparative biology and taxonomic classification.</title>
        <authorList>
            <person name="Goeker M."/>
        </authorList>
    </citation>
    <scope>NUCLEOTIDE SEQUENCE [LARGE SCALE GENOMIC DNA]</scope>
    <source>
        <strain evidence="5 6">DSM 27563</strain>
    </source>
</reference>
<dbReference type="InterPro" id="IPR013378">
    <property type="entry name" value="InlB-like_B-rpt"/>
</dbReference>
<feature type="region of interest" description="Disordered" evidence="2">
    <location>
        <begin position="977"/>
        <end position="1003"/>
    </location>
</feature>
<protein>
    <recommendedName>
        <fullName evidence="4">SLH domain-containing protein</fullName>
    </recommendedName>
</protein>
<proteinExistence type="predicted"/>
<dbReference type="Pfam" id="PF00395">
    <property type="entry name" value="SLH"/>
    <property type="match status" value="3"/>
</dbReference>
<feature type="region of interest" description="Disordered" evidence="2">
    <location>
        <begin position="121"/>
        <end position="155"/>
    </location>
</feature>
<dbReference type="Pfam" id="PF09479">
    <property type="entry name" value="Flg_new"/>
    <property type="match status" value="1"/>
</dbReference>
<dbReference type="Gene3D" id="2.160.20.20">
    <property type="match status" value="1"/>
</dbReference>
<dbReference type="EMBL" id="JAGGLJ010000020">
    <property type="protein sequence ID" value="MBP2026091.1"/>
    <property type="molecule type" value="Genomic_DNA"/>
</dbReference>
<dbReference type="SMART" id="SM00710">
    <property type="entry name" value="PbH1"/>
    <property type="match status" value="7"/>
</dbReference>
<dbReference type="InterPro" id="IPR001119">
    <property type="entry name" value="SLH_dom"/>
</dbReference>
<dbReference type="PROSITE" id="PS51272">
    <property type="entry name" value="SLH"/>
    <property type="match status" value="2"/>
</dbReference>
<gene>
    <name evidence="5" type="ORF">J2Z71_001649</name>
</gene>
<evidence type="ECO:0000256" key="3">
    <source>
        <dbReference type="SAM" id="SignalP"/>
    </source>
</evidence>
<dbReference type="InterPro" id="IPR042229">
    <property type="entry name" value="Listeria/Bacterioides_rpt_sf"/>
</dbReference>
<name>A0ABS4KFQ6_9FIRM</name>
<feature type="chain" id="PRO_5046110725" description="SLH domain-containing protein" evidence="3">
    <location>
        <begin position="27"/>
        <end position="1235"/>
    </location>
</feature>
<evidence type="ECO:0000259" key="4">
    <source>
        <dbReference type="PROSITE" id="PS51272"/>
    </source>
</evidence>
<comment type="caution">
    <text evidence="5">The sequence shown here is derived from an EMBL/GenBank/DDBJ whole genome shotgun (WGS) entry which is preliminary data.</text>
</comment>
<keyword evidence="3" id="KW-0732">Signal</keyword>
<organism evidence="5 6">
    <name type="scientific">Peptoniphilus stercorisuis</name>
    <dbReference type="NCBI Taxonomy" id="1436965"/>
    <lineage>
        <taxon>Bacteria</taxon>
        <taxon>Bacillati</taxon>
        <taxon>Bacillota</taxon>
        <taxon>Tissierellia</taxon>
        <taxon>Tissierellales</taxon>
        <taxon>Peptoniphilaceae</taxon>
        <taxon>Peptoniphilus</taxon>
    </lineage>
</organism>
<evidence type="ECO:0000313" key="6">
    <source>
        <dbReference type="Proteomes" id="UP001519306"/>
    </source>
</evidence>
<dbReference type="Proteomes" id="UP001519306">
    <property type="component" value="Unassembled WGS sequence"/>
</dbReference>
<dbReference type="InterPro" id="IPR011050">
    <property type="entry name" value="Pectin_lyase_fold/virulence"/>
</dbReference>
<dbReference type="InterPro" id="IPR012332">
    <property type="entry name" value="Autotransporter_pectin_lyase_C"/>
</dbReference>
<sequence>MRKNFNKIIAITIVLNLIFLSSTTYAQIQNSTNENDIIIESTKKDEKSDIETLKENEEEKDEQEKLILEIEEKIKLLKEKFEIKEEIKEEEINEINLLIGKISEIDIQEKYKKILSDFEEELSKDNSKNEEDENKNEDEKNTTEASPISPILEEIKNEEKIDTEEKLKEAINSDVEEIVISGEISITSPLEINRNIKITGLDENSKIISNLNEKHIINITNGTTEFSSITIDGNNQSALIKSTSEDNMIFNNCNIVNANSILEGAAISTKGLIEFNNSRVNNNVNPTISANERPYGGIISSKNNKEIKIIDSTFENNTANYSSGMIYLLGNIEIENSKFINNYSSNYGGVLDLEGIGNINNSTFKDNKVNATGGDGGSIYLSGGGLNISKSTFDGGEANMGGHINLNSNTDLKVNDSIFKNADIRERGSSILIRDNSTYEINDSTFMENKMLINNGGTFQAQNATGSINNCIFEKNKNAGNGTVVVNSGKTEVKECDFIENYIITDKESQRGHGAAITILGGFNDMANIEIEQCNFKKNYIKSHIPNGGAIYLRYGVIANIKDSKFIENYTETTDQIYGKYNTNGGAIYGEFIMGEVNLDNNIFNGNSSPNGGAVSFAGKNIKISNSEFFGNKSINGGALYLEGNSELNINDVKIENNEADYGGGIKIVYENNDTIINNSKIENNFSNVIGAGIHINGTYEEYDFEKEEWITKNLYNTKMYESLNIDKNVVFSNNKIKENRRFINGFSEDKYKGYKDDLTKNIKTTSSSLSDYPYEMKDKKEFQQKPFNNIDINILDYEYFISHNNPEGMKGYYDVEVFKGKDQGELKFEDKTVLEFKKLTETEKQKIKATLKDYSLNRYDKLGEIVSNEEDAFKINSNDIDVNGIWDIEILDREPLIKKVKVKFNANGGLVNNKDIDIIEIDKGSRVESQNVTREGYKFLGWYENLNDLLPFMFILQINEDLELFAKWEIIEEEIPSKPDKPKEEKEESDKEDIDTEKEDNKEDIVVGKISERLNREDHMRYLEGYPDETIKPNGDITREEVSAVLFRLLDDDYRDVIRCRGEACPLYDVHEGRWSKKHINTMINGNIVKGSSDGKFYPDRAITRAELITMIDRLDDFKYTDETKEDLKDIKGHWAEEAISSGIQKGWVIGFEDDTFKPDDELTRAEFTVIMNRILGRLPDKGKIPENIKVYKDLDKSDWYYYDFVEACNCHIHEYCEKGNIVDTYVIYSENEM</sequence>
<feature type="signal peptide" evidence="3">
    <location>
        <begin position="1"/>
        <end position="26"/>
    </location>
</feature>
<dbReference type="InterPro" id="IPR006626">
    <property type="entry name" value="PbH1"/>
</dbReference>
<feature type="domain" description="SLH" evidence="4">
    <location>
        <begin position="1124"/>
        <end position="1187"/>
    </location>
</feature>